<keyword evidence="3" id="KW-1185">Reference proteome</keyword>
<comment type="caution">
    <text evidence="2">The sequence shown here is derived from an EMBL/GenBank/DDBJ whole genome shotgun (WGS) entry which is preliminary data.</text>
</comment>
<name>A0ABS2TFL4_9ACTO</name>
<evidence type="ECO:0000313" key="2">
    <source>
        <dbReference type="EMBL" id="MBM9433448.1"/>
    </source>
</evidence>
<dbReference type="InterPro" id="IPR012338">
    <property type="entry name" value="Beta-lactam/transpept-like"/>
</dbReference>
<dbReference type="InterPro" id="IPR050789">
    <property type="entry name" value="Diverse_Enzym_Activities"/>
</dbReference>
<dbReference type="Pfam" id="PF00144">
    <property type="entry name" value="Beta-lactamase"/>
    <property type="match status" value="1"/>
</dbReference>
<dbReference type="PANTHER" id="PTHR43283">
    <property type="entry name" value="BETA-LACTAMASE-RELATED"/>
    <property type="match status" value="1"/>
</dbReference>
<accession>A0ABS2TFL4</accession>
<dbReference type="InterPro" id="IPR001466">
    <property type="entry name" value="Beta-lactam-related"/>
</dbReference>
<dbReference type="RefSeq" id="WP_204736314.1">
    <property type="nucleotide sequence ID" value="NZ_CP059676.1"/>
</dbReference>
<dbReference type="Proteomes" id="UP000705983">
    <property type="component" value="Unassembled WGS sequence"/>
</dbReference>
<dbReference type="EMBL" id="JAFFJS010000004">
    <property type="protein sequence ID" value="MBM9433448.1"/>
    <property type="molecule type" value="Genomic_DNA"/>
</dbReference>
<evidence type="ECO:0000313" key="3">
    <source>
        <dbReference type="Proteomes" id="UP000705983"/>
    </source>
</evidence>
<feature type="domain" description="Beta-lactamase-related" evidence="1">
    <location>
        <begin position="20"/>
        <end position="391"/>
    </location>
</feature>
<reference evidence="3" key="1">
    <citation type="submission" date="2021-02" db="EMBL/GenBank/DDBJ databases">
        <title>Leucobacter sp. CX169.</title>
        <authorList>
            <person name="Cheng Y."/>
        </authorList>
    </citation>
    <scope>NUCLEOTIDE SEQUENCE [LARGE SCALE GENOMIC DNA]</scope>
    <source>
        <strain evidence="3">JY899</strain>
    </source>
</reference>
<dbReference type="SUPFAM" id="SSF56601">
    <property type="entry name" value="beta-lactamase/transpeptidase-like"/>
    <property type="match status" value="1"/>
</dbReference>
<gene>
    <name evidence="2" type="ORF">JVW63_07035</name>
</gene>
<organism evidence="2 3">
    <name type="scientific">Flaviflexus equikiangi</name>
    <dbReference type="NCBI Taxonomy" id="2758573"/>
    <lineage>
        <taxon>Bacteria</taxon>
        <taxon>Bacillati</taxon>
        <taxon>Actinomycetota</taxon>
        <taxon>Actinomycetes</taxon>
        <taxon>Actinomycetales</taxon>
        <taxon>Actinomycetaceae</taxon>
        <taxon>Flaviflexus</taxon>
    </lineage>
</organism>
<protein>
    <submittedName>
        <fullName evidence="2">Beta-lactamase family protein</fullName>
    </submittedName>
</protein>
<dbReference type="PANTHER" id="PTHR43283:SF3">
    <property type="entry name" value="BETA-LACTAMASE FAMILY PROTEIN (AFU_ORTHOLOGUE AFUA_5G07500)"/>
    <property type="match status" value="1"/>
</dbReference>
<sequence length="414" mass="46024">MNHVVDPESVGMSSAYLENIDRLVDSHMSENAYQGMVVLVARHGKICYHKAFGKADENVPMKTDSIFRLASMSKVPTAVAVMQLWDRGLISLADPISKYIPAFADVKVAELDNWGVVKLVPPKREITIHHLLSMTAGMTNTWWYDLFTPPNYRVVPKLYAEAGLMDDLNAPPITLESNIEKLAGLPLMSHPGEAFDYSNNSVDTLCRLVEVVSGMDFDTYLRTNIFEPLGMNETWFFPPQETWDRIAAVYWAGRDEKQQGTSPLGLGNLGPDYTFSEHKTYFSGAGGLHGTAEDYFKFAQMLLNKGELDGVRIVSRAAVEQMTSNQIGDLTNWQLTQNKWGYQLDLQDDVNAPEGSIHYLGGKGAYSWQGFFSTKFVNNPERDTVILTLTTPGFDGALPHNLRIIAAANAAVID</sequence>
<dbReference type="Gene3D" id="3.40.710.10">
    <property type="entry name" value="DD-peptidase/beta-lactamase superfamily"/>
    <property type="match status" value="1"/>
</dbReference>
<evidence type="ECO:0000259" key="1">
    <source>
        <dbReference type="Pfam" id="PF00144"/>
    </source>
</evidence>
<proteinExistence type="predicted"/>